<protein>
    <recommendedName>
        <fullName evidence="3">Fe-S oxidoreductase</fullName>
    </recommendedName>
</protein>
<dbReference type="RefSeq" id="WP_069976692.1">
    <property type="nucleotide sequence ID" value="NZ_CP017269.1"/>
</dbReference>
<sequence>MKKLNSKDIEKSINTAENNGYFENLNRIYRAIPQGKCSSCTRCCSESVNTYYIEFLNLYRYFQENRRLYEQLFPKILRFYFLEMVEQQDCPFLMEDGLCSIYHYRPLNCRLFGHWTREEYEENYKNVLAENLQTVKLYKNRYGIDLPDQVIHHKIRYCEDFEIHKRITRPQRQKMIDSIFTMESAFFMRGLLSEDAIGTGLISWLIHTVFDGEEAGELRIKIMREYLETDYSETLENIIKKTRPVI</sequence>
<evidence type="ECO:0000313" key="2">
    <source>
        <dbReference type="Proteomes" id="UP000095743"/>
    </source>
</evidence>
<accession>A0A1D8GH22</accession>
<dbReference type="OrthoDB" id="9810361at2"/>
<dbReference type="AlphaFoldDB" id="A0A1D8GH22"/>
<dbReference type="Proteomes" id="UP000095743">
    <property type="component" value="Chromosome"/>
</dbReference>
<gene>
    <name evidence="1" type="ORF">Gferi_11705</name>
</gene>
<dbReference type="KEGG" id="gfe:Gferi_11705"/>
<evidence type="ECO:0008006" key="3">
    <source>
        <dbReference type="Google" id="ProtNLM"/>
    </source>
</evidence>
<proteinExistence type="predicted"/>
<dbReference type="EMBL" id="CP017269">
    <property type="protein sequence ID" value="AOT70201.1"/>
    <property type="molecule type" value="Genomic_DNA"/>
</dbReference>
<dbReference type="STRING" id="1424294.Gferi_11705"/>
<organism evidence="1 2">
    <name type="scientific">Geosporobacter ferrireducens</name>
    <dbReference type="NCBI Taxonomy" id="1424294"/>
    <lineage>
        <taxon>Bacteria</taxon>
        <taxon>Bacillati</taxon>
        <taxon>Bacillota</taxon>
        <taxon>Clostridia</taxon>
        <taxon>Peptostreptococcales</taxon>
        <taxon>Thermotaleaceae</taxon>
        <taxon>Geosporobacter</taxon>
    </lineage>
</organism>
<reference evidence="1 2" key="1">
    <citation type="submission" date="2016-09" db="EMBL/GenBank/DDBJ databases">
        <title>Genomic analysis reveals versatility of anaerobic energy metabolism of Geosporobacter ferrireducens IRF9 of phylum Firmicutes.</title>
        <authorList>
            <person name="Kim S.-J."/>
        </authorList>
    </citation>
    <scope>NUCLEOTIDE SEQUENCE [LARGE SCALE GENOMIC DNA]</scope>
    <source>
        <strain evidence="1 2">IRF9</strain>
    </source>
</reference>
<name>A0A1D8GH22_9FIRM</name>
<keyword evidence="2" id="KW-1185">Reference proteome</keyword>
<dbReference type="Pfam" id="PF03692">
    <property type="entry name" value="CxxCxxCC"/>
    <property type="match status" value="1"/>
</dbReference>
<dbReference type="InterPro" id="IPR005358">
    <property type="entry name" value="Puta_zinc/iron-chelating_dom"/>
</dbReference>
<evidence type="ECO:0000313" key="1">
    <source>
        <dbReference type="EMBL" id="AOT70201.1"/>
    </source>
</evidence>